<name>A0A1F7F009_UNCRA</name>
<dbReference type="CDD" id="cd04647">
    <property type="entry name" value="LbH_MAT_like"/>
    <property type="match status" value="1"/>
</dbReference>
<keyword evidence="2 4" id="KW-0808">Transferase</keyword>
<dbReference type="SUPFAM" id="SSF51161">
    <property type="entry name" value="Trimeric LpxA-like enzymes"/>
    <property type="match status" value="1"/>
</dbReference>
<keyword evidence="3" id="KW-0677">Repeat</keyword>
<dbReference type="InterPro" id="IPR011004">
    <property type="entry name" value="Trimer_LpxA-like_sf"/>
</dbReference>
<evidence type="ECO:0000313" key="4">
    <source>
        <dbReference type="EMBL" id="OGJ99941.1"/>
    </source>
</evidence>
<evidence type="ECO:0000256" key="1">
    <source>
        <dbReference type="ARBA" id="ARBA00007274"/>
    </source>
</evidence>
<dbReference type="GO" id="GO:0008374">
    <property type="term" value="F:O-acyltransferase activity"/>
    <property type="evidence" value="ECO:0007669"/>
    <property type="project" value="TreeGrafter"/>
</dbReference>
<dbReference type="InterPro" id="IPR001451">
    <property type="entry name" value="Hexapep"/>
</dbReference>
<dbReference type="InterPro" id="IPR051159">
    <property type="entry name" value="Hexapeptide_acetyltransf"/>
</dbReference>
<dbReference type="PROSITE" id="PS00101">
    <property type="entry name" value="HEXAPEP_TRANSFERASES"/>
    <property type="match status" value="1"/>
</dbReference>
<dbReference type="Gene3D" id="2.160.10.10">
    <property type="entry name" value="Hexapeptide repeat proteins"/>
    <property type="match status" value="1"/>
</dbReference>
<dbReference type="EMBL" id="MFYX01000157">
    <property type="protein sequence ID" value="OGJ99941.1"/>
    <property type="molecule type" value="Genomic_DNA"/>
</dbReference>
<dbReference type="Pfam" id="PF00132">
    <property type="entry name" value="Hexapep"/>
    <property type="match status" value="1"/>
</dbReference>
<dbReference type="AlphaFoldDB" id="A0A1F7F009"/>
<dbReference type="PANTHER" id="PTHR23416">
    <property type="entry name" value="SIALIC ACID SYNTHASE-RELATED"/>
    <property type="match status" value="1"/>
</dbReference>
<organism evidence="4 5">
    <name type="scientific">Candidatus Raymondbacteria bacterium RIFOXYD12_FULL_49_13</name>
    <dbReference type="NCBI Taxonomy" id="1817890"/>
    <lineage>
        <taxon>Bacteria</taxon>
        <taxon>Raymondiibacteriota</taxon>
    </lineage>
</organism>
<protein>
    <submittedName>
        <fullName evidence="4">Acyl transferase</fullName>
    </submittedName>
</protein>
<reference evidence="4 5" key="1">
    <citation type="journal article" date="2016" name="Nat. Commun.">
        <title>Thousands of microbial genomes shed light on interconnected biogeochemical processes in an aquifer system.</title>
        <authorList>
            <person name="Anantharaman K."/>
            <person name="Brown C.T."/>
            <person name="Hug L.A."/>
            <person name="Sharon I."/>
            <person name="Castelle C.J."/>
            <person name="Probst A.J."/>
            <person name="Thomas B.C."/>
            <person name="Singh A."/>
            <person name="Wilkins M.J."/>
            <person name="Karaoz U."/>
            <person name="Brodie E.L."/>
            <person name="Williams K.H."/>
            <person name="Hubbard S.S."/>
            <person name="Banfield J.F."/>
        </authorList>
    </citation>
    <scope>NUCLEOTIDE SEQUENCE [LARGE SCALE GENOMIC DNA]</scope>
</reference>
<evidence type="ECO:0000313" key="5">
    <source>
        <dbReference type="Proteomes" id="UP000179243"/>
    </source>
</evidence>
<dbReference type="InterPro" id="IPR018357">
    <property type="entry name" value="Hexapep_transf_CS"/>
</dbReference>
<sequence length="184" mass="19641">MKRFHSVAVIVFETGMRLLMNFPRFMILNMVKAQFLRIMGAKIGKGVIFYPGLWIAPGRKLVIGDDVDLAFGVLITTSGGVTIGDRTLIGYGTKILSSNHTIPCSSDKIYYSGHSNSPVEIGNDVWIGANVIILPGIIIGEGAVVAAGSVVTKSVEPFTIVGGNPAKIIRKRTESVQNISHASG</sequence>
<comment type="caution">
    <text evidence="4">The sequence shown here is derived from an EMBL/GenBank/DDBJ whole genome shotgun (WGS) entry which is preliminary data.</text>
</comment>
<evidence type="ECO:0000256" key="2">
    <source>
        <dbReference type="ARBA" id="ARBA00022679"/>
    </source>
</evidence>
<accession>A0A1F7F009</accession>
<evidence type="ECO:0000256" key="3">
    <source>
        <dbReference type="ARBA" id="ARBA00022737"/>
    </source>
</evidence>
<gene>
    <name evidence="4" type="ORF">A2519_00365</name>
</gene>
<proteinExistence type="inferred from homology"/>
<dbReference type="GO" id="GO:0005829">
    <property type="term" value="C:cytosol"/>
    <property type="evidence" value="ECO:0007669"/>
    <property type="project" value="TreeGrafter"/>
</dbReference>
<comment type="similarity">
    <text evidence="1">Belongs to the transferase hexapeptide repeat family.</text>
</comment>
<dbReference type="PANTHER" id="PTHR23416:SF23">
    <property type="entry name" value="ACETYLTRANSFERASE C18B11.09C-RELATED"/>
    <property type="match status" value="1"/>
</dbReference>
<dbReference type="Proteomes" id="UP000179243">
    <property type="component" value="Unassembled WGS sequence"/>
</dbReference>